<proteinExistence type="predicted"/>
<dbReference type="Gene3D" id="3.40.50.360">
    <property type="match status" value="1"/>
</dbReference>
<accession>A0A6J5KRI8</accession>
<protein>
    <submittedName>
        <fullName evidence="1">Uncharacterized protein</fullName>
    </submittedName>
</protein>
<gene>
    <name evidence="1" type="ORF">UFOVP54_53</name>
</gene>
<dbReference type="InterPro" id="IPR029039">
    <property type="entry name" value="Flavoprotein-like_sf"/>
</dbReference>
<evidence type="ECO:0000313" key="1">
    <source>
        <dbReference type="EMBL" id="CAB4125048.1"/>
    </source>
</evidence>
<dbReference type="SUPFAM" id="SSF52218">
    <property type="entry name" value="Flavoproteins"/>
    <property type="match status" value="1"/>
</dbReference>
<sequence length="255" mass="29652">MIKLTELIQEMMLQEELVQSDAWKAIQKTLEILKKKKKVLLLSCSNRYNWDDSNIDVPKSTMIAMYLHSQLVNNSVLIDVPELNIVPCEGNVSRKGGNSCGVLKAALKDKDKNPSGNHRCWASYNNSKDELWKISKELFESDAVIFFSSVRWGQTNMYYQKLIERLTWIENRHTTLGQSNLIEDVQSGFICVGQNWNGEVVSETQKAVHKFYGFKPNNDLYWNWQYTKNVNDETQKSYKDSHKKFIEDTKIPEKK</sequence>
<reference evidence="1" key="1">
    <citation type="submission" date="2020-04" db="EMBL/GenBank/DDBJ databases">
        <authorList>
            <person name="Chiriac C."/>
            <person name="Salcher M."/>
            <person name="Ghai R."/>
            <person name="Kavagutti S V."/>
        </authorList>
    </citation>
    <scope>NUCLEOTIDE SEQUENCE</scope>
</reference>
<organism evidence="1">
    <name type="scientific">uncultured Caudovirales phage</name>
    <dbReference type="NCBI Taxonomy" id="2100421"/>
    <lineage>
        <taxon>Viruses</taxon>
        <taxon>Duplodnaviria</taxon>
        <taxon>Heunggongvirae</taxon>
        <taxon>Uroviricota</taxon>
        <taxon>Caudoviricetes</taxon>
        <taxon>Peduoviridae</taxon>
        <taxon>Maltschvirus</taxon>
        <taxon>Maltschvirus maltsch</taxon>
    </lineage>
</organism>
<dbReference type="EMBL" id="LR796188">
    <property type="protein sequence ID" value="CAB4125048.1"/>
    <property type="molecule type" value="Genomic_DNA"/>
</dbReference>
<name>A0A6J5KRI8_9CAUD</name>